<keyword evidence="3" id="KW-0963">Cytoplasm</keyword>
<sequence length="69" mass="7413">MVNVTLNVNGMSCGHCVKSVETSVGALVGVQEVKVDLAEKKVSVAYNEDALTVEQIKETIDEQGYDVVE</sequence>
<keyword evidence="5" id="KW-0186">Copper</keyword>
<dbReference type="CDD" id="cd00371">
    <property type="entry name" value="HMA"/>
    <property type="match status" value="1"/>
</dbReference>
<dbReference type="EMBL" id="NHNT01000007">
    <property type="protein sequence ID" value="OUZ38729.1"/>
    <property type="molecule type" value="Genomic_DNA"/>
</dbReference>
<gene>
    <name evidence="8" type="ORF">CBM15_11505</name>
</gene>
<evidence type="ECO:0000256" key="2">
    <source>
        <dbReference type="ARBA" id="ARBA00015313"/>
    </source>
</evidence>
<dbReference type="InterPro" id="IPR000428">
    <property type="entry name" value="Cu-bd"/>
</dbReference>
<dbReference type="RefSeq" id="WP_087617625.1">
    <property type="nucleotide sequence ID" value="NZ_JAFBEY010000005.1"/>
</dbReference>
<dbReference type="InterPro" id="IPR049740">
    <property type="entry name" value="CopZ"/>
</dbReference>
<dbReference type="NCBIfam" id="NF033795">
    <property type="entry name" value="chaper_CopZ_Bs"/>
    <property type="match status" value="1"/>
</dbReference>
<proteinExistence type="predicted"/>
<comment type="caution">
    <text evidence="8">The sequence shown here is derived from an EMBL/GenBank/DDBJ whole genome shotgun (WGS) entry which is preliminary data.</text>
</comment>
<dbReference type="InterPro" id="IPR017969">
    <property type="entry name" value="Heavy-metal-associated_CS"/>
</dbReference>
<evidence type="ECO:0000256" key="5">
    <source>
        <dbReference type="ARBA" id="ARBA00023008"/>
    </source>
</evidence>
<evidence type="ECO:0000256" key="3">
    <source>
        <dbReference type="ARBA" id="ARBA00022490"/>
    </source>
</evidence>
<dbReference type="SUPFAM" id="SSF55008">
    <property type="entry name" value="HMA, heavy metal-associated domain"/>
    <property type="match status" value="1"/>
</dbReference>
<dbReference type="PANTHER" id="PTHR46594">
    <property type="entry name" value="P-TYPE CATION-TRANSPORTING ATPASE"/>
    <property type="match status" value="1"/>
</dbReference>
<accession>A0ABX3ZG80</accession>
<dbReference type="PROSITE" id="PS01047">
    <property type="entry name" value="HMA_1"/>
    <property type="match status" value="1"/>
</dbReference>
<evidence type="ECO:0000313" key="9">
    <source>
        <dbReference type="Proteomes" id="UP000196594"/>
    </source>
</evidence>
<dbReference type="PANTHER" id="PTHR46594:SF4">
    <property type="entry name" value="P-TYPE CATION-TRANSPORTING ATPASE"/>
    <property type="match status" value="1"/>
</dbReference>
<dbReference type="NCBIfam" id="TIGR00003">
    <property type="entry name" value="copper ion binding protein"/>
    <property type="match status" value="1"/>
</dbReference>
<dbReference type="Pfam" id="PF00403">
    <property type="entry name" value="HMA"/>
    <property type="match status" value="1"/>
</dbReference>
<dbReference type="InterPro" id="IPR006121">
    <property type="entry name" value="HMA_dom"/>
</dbReference>
<keyword evidence="9" id="KW-1185">Reference proteome</keyword>
<reference evidence="8 9" key="1">
    <citation type="journal article" date="2017" name="Int. J. Syst. Evol. Microbiol.">
        <title>Solibacillus kalamii sp. nov., isolated from a high-efficiency particulate arrestance filter system used in the International Space Station.</title>
        <authorList>
            <person name="Checinska Sielaff A."/>
            <person name="Kumar R.M."/>
            <person name="Pal D."/>
            <person name="Mayilraj S."/>
            <person name="Venkateswaran K."/>
        </authorList>
    </citation>
    <scope>NUCLEOTIDE SEQUENCE [LARGE SCALE GENOMIC DNA]</scope>
    <source>
        <strain evidence="8 9">ISSFR-015</strain>
    </source>
</reference>
<organism evidence="8 9">
    <name type="scientific">Solibacillus kalamii</name>
    <dbReference type="NCBI Taxonomy" id="1748298"/>
    <lineage>
        <taxon>Bacteria</taxon>
        <taxon>Bacillati</taxon>
        <taxon>Bacillota</taxon>
        <taxon>Bacilli</taxon>
        <taxon>Bacillales</taxon>
        <taxon>Caryophanaceae</taxon>
        <taxon>Solibacillus</taxon>
    </lineage>
</organism>
<dbReference type="InterPro" id="IPR036163">
    <property type="entry name" value="HMA_dom_sf"/>
</dbReference>
<dbReference type="Proteomes" id="UP000196594">
    <property type="component" value="Unassembled WGS sequence"/>
</dbReference>
<dbReference type="PRINTS" id="PR00944">
    <property type="entry name" value="CUEXPORT"/>
</dbReference>
<keyword evidence="4" id="KW-0479">Metal-binding</keyword>
<protein>
    <recommendedName>
        <fullName evidence="2">Copper chaperone CopZ</fullName>
    </recommendedName>
</protein>
<dbReference type="Gene3D" id="3.30.70.100">
    <property type="match status" value="1"/>
</dbReference>
<evidence type="ECO:0000256" key="6">
    <source>
        <dbReference type="ARBA" id="ARBA00023186"/>
    </source>
</evidence>
<evidence type="ECO:0000313" key="8">
    <source>
        <dbReference type="EMBL" id="OUZ38729.1"/>
    </source>
</evidence>
<feature type="domain" description="HMA" evidence="7">
    <location>
        <begin position="2"/>
        <end position="68"/>
    </location>
</feature>
<evidence type="ECO:0000256" key="4">
    <source>
        <dbReference type="ARBA" id="ARBA00022723"/>
    </source>
</evidence>
<name>A0ABX3ZG80_9BACL</name>
<evidence type="ECO:0000256" key="1">
    <source>
        <dbReference type="ARBA" id="ARBA00004496"/>
    </source>
</evidence>
<dbReference type="PROSITE" id="PS50846">
    <property type="entry name" value="HMA_2"/>
    <property type="match status" value="1"/>
</dbReference>
<keyword evidence="6" id="KW-0143">Chaperone</keyword>
<comment type="subcellular location">
    <subcellularLocation>
        <location evidence="1">Cytoplasm</location>
    </subcellularLocation>
</comment>
<evidence type="ECO:0000259" key="7">
    <source>
        <dbReference type="PROSITE" id="PS50846"/>
    </source>
</evidence>
<dbReference type="InterPro" id="IPR006122">
    <property type="entry name" value="HMA_Cu_ion-bd"/>
</dbReference>